<keyword evidence="2" id="KW-1185">Reference proteome</keyword>
<dbReference type="EMBL" id="CP011339">
    <property type="protein sequence ID" value="AKV67131.1"/>
    <property type="molecule type" value="Genomic_DNA"/>
</dbReference>
<dbReference type="PATRIC" id="fig|1638788.3.peg.2020"/>
<sequence>MIFGRKKQKKLELERIRKLEWLPIPIIEQIADMYLVTLRESFSKNENFWG</sequence>
<gene>
    <name evidence="1" type="ORF">VL20_2007</name>
</gene>
<name>A0A0K1RZK4_9CHRO</name>
<accession>A0A0K1RZK4</accession>
<organism evidence="1 2">
    <name type="scientific">Microcystis panniformis FACHB-1757</name>
    <dbReference type="NCBI Taxonomy" id="1638788"/>
    <lineage>
        <taxon>Bacteria</taxon>
        <taxon>Bacillati</taxon>
        <taxon>Cyanobacteriota</taxon>
        <taxon>Cyanophyceae</taxon>
        <taxon>Oscillatoriophycideae</taxon>
        <taxon>Chroococcales</taxon>
        <taxon>Microcystaceae</taxon>
        <taxon>Microcystis</taxon>
    </lineage>
</organism>
<dbReference type="KEGG" id="mpk:VL20_2007"/>
<evidence type="ECO:0000313" key="2">
    <source>
        <dbReference type="Proteomes" id="UP000068167"/>
    </source>
</evidence>
<dbReference type="AlphaFoldDB" id="A0A0K1RZK4"/>
<reference evidence="1 2" key="1">
    <citation type="journal article" date="2016" name="Stand. Genomic Sci.">
        <title>Complete genome sequence and genomic characterization of Microcystis panniformis FACHB 1757 by third-generation sequencing.</title>
        <authorList>
            <person name="Zhang J.Y."/>
            <person name="Guan R."/>
            <person name="Zhang H.J."/>
            <person name="Li H."/>
            <person name="Xiao P."/>
            <person name="Yu G.L."/>
            <person name="Du L."/>
            <person name="Cao D.M."/>
            <person name="Zhu B.C."/>
            <person name="Li R.H."/>
            <person name="Lu Z.H."/>
        </authorList>
    </citation>
    <scope>NUCLEOTIDE SEQUENCE [LARGE SCALE GENOMIC DNA]</scope>
    <source>
        <strain evidence="1 2">FACHB-1757</strain>
    </source>
</reference>
<proteinExistence type="predicted"/>
<protein>
    <submittedName>
        <fullName evidence="1">Uncharacterized protein</fullName>
    </submittedName>
</protein>
<evidence type="ECO:0000313" key="1">
    <source>
        <dbReference type="EMBL" id="AKV67131.1"/>
    </source>
</evidence>
<dbReference type="Proteomes" id="UP000068167">
    <property type="component" value="Chromosome"/>
</dbReference>